<organism evidence="1 2">
    <name type="scientific">Camelus bactrianus</name>
    <name type="common">Bactrian camel</name>
    <dbReference type="NCBI Taxonomy" id="9837"/>
    <lineage>
        <taxon>Eukaryota</taxon>
        <taxon>Metazoa</taxon>
        <taxon>Chordata</taxon>
        <taxon>Craniata</taxon>
        <taxon>Vertebrata</taxon>
        <taxon>Euteleostomi</taxon>
        <taxon>Mammalia</taxon>
        <taxon>Eutheria</taxon>
        <taxon>Laurasiatheria</taxon>
        <taxon>Artiodactyla</taxon>
        <taxon>Tylopoda</taxon>
        <taxon>Camelidae</taxon>
        <taxon>Camelus</taxon>
    </lineage>
</organism>
<gene>
    <name evidence="2" type="primary">LOC105068527</name>
</gene>
<name>A0AC58QJN1_CAMBA</name>
<evidence type="ECO:0000313" key="1">
    <source>
        <dbReference type="Proteomes" id="UP001732780"/>
    </source>
</evidence>
<keyword evidence="2" id="KW-0378">Hydrolase</keyword>
<sequence length="229" mass="25665">MTAADSDDPHACKLADFASLSRILDDLTLNLCNSIRSPVCRSNKSPWVCLTCSSVHCGRYVNGHAKKKNYENAQIPLTNHKKSEKQEKAQHTVCMDCRSYSTYCYRCDDFVVNDTKLGLVQKVRERLQNLENSAFAADRHRKRKLLENSSLNSKLLKVNGSTTAICATGLRNLGNTCFMNAVLQSLSNIEQFCCYFKELPAMELRNGKTAGRRTCHTRSQGDNNEQSAA</sequence>
<dbReference type="RefSeq" id="XP_074222493.1">
    <property type="nucleotide sequence ID" value="XM_074366392.1"/>
</dbReference>
<reference evidence="2" key="1">
    <citation type="submission" date="2025-08" db="UniProtKB">
        <authorList>
            <consortium name="RefSeq"/>
        </authorList>
    </citation>
    <scope>IDENTIFICATION</scope>
    <source>
        <tissue evidence="2">Blood</tissue>
    </source>
</reference>
<protein>
    <submittedName>
        <fullName evidence="2">Ubiquitin carboxyl-terminal hydrolase 3 isoform X2</fullName>
    </submittedName>
</protein>
<evidence type="ECO:0000313" key="2">
    <source>
        <dbReference type="RefSeq" id="XP_074222493.1"/>
    </source>
</evidence>
<dbReference type="Proteomes" id="UP001732780">
    <property type="component" value="Chromosome 6"/>
</dbReference>
<accession>A0AC58QJN1</accession>
<keyword evidence="1" id="KW-1185">Reference proteome</keyword>
<proteinExistence type="predicted"/>